<dbReference type="RefSeq" id="WP_200337451.1">
    <property type="nucleotide sequence ID" value="NZ_CP066786.1"/>
</dbReference>
<feature type="region of interest" description="Disordered" evidence="1">
    <location>
        <begin position="1"/>
        <end position="33"/>
    </location>
</feature>
<name>A0A7T7HMK0_9HYPH</name>
<reference evidence="2 3" key="1">
    <citation type="submission" date="2020-12" db="EMBL/GenBank/DDBJ databases">
        <authorList>
            <person name="Zheng R.K."/>
            <person name="Sun C.M."/>
        </authorList>
    </citation>
    <scope>NUCLEOTIDE SEQUENCE [LARGE SCALE GENOMIC DNA]</scope>
    <source>
        <strain evidence="2 3">ZRK001</strain>
    </source>
</reference>
<accession>A0A7T7HMK0</accession>
<organism evidence="2 3">
    <name type="scientific">Martelella lutilitoris</name>
    <dbReference type="NCBI Taxonomy" id="2583532"/>
    <lineage>
        <taxon>Bacteria</taxon>
        <taxon>Pseudomonadati</taxon>
        <taxon>Pseudomonadota</taxon>
        <taxon>Alphaproteobacteria</taxon>
        <taxon>Hyphomicrobiales</taxon>
        <taxon>Aurantimonadaceae</taxon>
        <taxon>Martelella</taxon>
    </lineage>
</organism>
<evidence type="ECO:0000313" key="2">
    <source>
        <dbReference type="EMBL" id="QQM31975.1"/>
    </source>
</evidence>
<sequence>MKTTATSRNRIRRGEKENLGWEGMVGDEKPPAAKETNRLRAFETKEKDQRKQCFSISGVSRFQPANHPTSQVTQTLHKKRYDVGSAIISALTERFQLSALQASVAAKLGREVEQGRQA</sequence>
<dbReference type="EMBL" id="CP066786">
    <property type="protein sequence ID" value="QQM31975.1"/>
    <property type="molecule type" value="Genomic_DNA"/>
</dbReference>
<evidence type="ECO:0000313" key="3">
    <source>
        <dbReference type="Proteomes" id="UP000596083"/>
    </source>
</evidence>
<dbReference type="AlphaFoldDB" id="A0A7T7HMK0"/>
<evidence type="ECO:0000256" key="1">
    <source>
        <dbReference type="SAM" id="MobiDB-lite"/>
    </source>
</evidence>
<dbReference type="KEGG" id="mlut:JET14_07380"/>
<gene>
    <name evidence="2" type="ORF">JET14_07380</name>
</gene>
<protein>
    <submittedName>
        <fullName evidence="2">Uncharacterized protein</fullName>
    </submittedName>
</protein>
<proteinExistence type="predicted"/>
<dbReference type="Proteomes" id="UP000596083">
    <property type="component" value="Chromosome"/>
</dbReference>